<dbReference type="EMBL" id="ML994617">
    <property type="protein sequence ID" value="KAF2191323.1"/>
    <property type="molecule type" value="Genomic_DNA"/>
</dbReference>
<accession>A0A6A6EJW7</accession>
<feature type="compositionally biased region" description="Polar residues" evidence="1">
    <location>
        <begin position="196"/>
        <end position="212"/>
    </location>
</feature>
<evidence type="ECO:0000313" key="2">
    <source>
        <dbReference type="EMBL" id="KAF2191323.1"/>
    </source>
</evidence>
<reference evidence="2" key="1">
    <citation type="journal article" date="2020" name="Stud. Mycol.">
        <title>101 Dothideomycetes genomes: a test case for predicting lifestyles and emergence of pathogens.</title>
        <authorList>
            <person name="Haridas S."/>
            <person name="Albert R."/>
            <person name="Binder M."/>
            <person name="Bloem J."/>
            <person name="Labutti K."/>
            <person name="Salamov A."/>
            <person name="Andreopoulos B."/>
            <person name="Baker S."/>
            <person name="Barry K."/>
            <person name="Bills G."/>
            <person name="Bluhm B."/>
            <person name="Cannon C."/>
            <person name="Castanera R."/>
            <person name="Culley D."/>
            <person name="Daum C."/>
            <person name="Ezra D."/>
            <person name="Gonzalez J."/>
            <person name="Henrissat B."/>
            <person name="Kuo A."/>
            <person name="Liang C."/>
            <person name="Lipzen A."/>
            <person name="Lutzoni F."/>
            <person name="Magnuson J."/>
            <person name="Mondo S."/>
            <person name="Nolan M."/>
            <person name="Ohm R."/>
            <person name="Pangilinan J."/>
            <person name="Park H.-J."/>
            <person name="Ramirez L."/>
            <person name="Alfaro M."/>
            <person name="Sun H."/>
            <person name="Tritt A."/>
            <person name="Yoshinaga Y."/>
            <person name="Zwiers L.-H."/>
            <person name="Turgeon B."/>
            <person name="Goodwin S."/>
            <person name="Spatafora J."/>
            <person name="Crous P."/>
            <person name="Grigoriev I."/>
        </authorList>
    </citation>
    <scope>NUCLEOTIDE SEQUENCE</scope>
    <source>
        <strain evidence="2">CBS 207.26</strain>
    </source>
</reference>
<dbReference type="Proteomes" id="UP000800200">
    <property type="component" value="Unassembled WGS sequence"/>
</dbReference>
<feature type="region of interest" description="Disordered" evidence="1">
    <location>
        <begin position="188"/>
        <end position="212"/>
    </location>
</feature>
<organism evidence="2 3">
    <name type="scientific">Zopfia rhizophila CBS 207.26</name>
    <dbReference type="NCBI Taxonomy" id="1314779"/>
    <lineage>
        <taxon>Eukaryota</taxon>
        <taxon>Fungi</taxon>
        <taxon>Dikarya</taxon>
        <taxon>Ascomycota</taxon>
        <taxon>Pezizomycotina</taxon>
        <taxon>Dothideomycetes</taxon>
        <taxon>Dothideomycetes incertae sedis</taxon>
        <taxon>Zopfiaceae</taxon>
        <taxon>Zopfia</taxon>
    </lineage>
</organism>
<dbReference type="OrthoDB" id="5345494at2759"/>
<evidence type="ECO:0000256" key="1">
    <source>
        <dbReference type="SAM" id="MobiDB-lite"/>
    </source>
</evidence>
<dbReference type="AlphaFoldDB" id="A0A6A6EJW7"/>
<sequence length="487" mass="54034">MGPLIVPDSSLPTTLADLLSNSLVLRQTAPYLPVSALYSLAATSKSLHHIVLHSPEVFRHLDLSTVKSAVVPYAPLDSGGISWRSERMDESLTEDEFYSGPLRGIFSKLERRRLLQNVHTLVLDGLSVPADLVREIIAEDRFNVRILSIREAKNLNERKLMQVLRYAVRPTRPQGSPRIKGIYFFGPREPAPKPDAQSNKKPSPTISRGVMSSQGAQIGAEWNLKSSEALNTALARTEDKWYQCTGRVLAKRPSLEWAETLKACEGIIFFDVVLCRGPRHDPTKAFVSEGPTTGVPNPASYLNPAIATVALGPSGCETCHSCPEGAAAFGQSPVSQFPLLSPLPLHSASIRAAQMPHTIDGSRPPPLFVRCEECLKGRWCERCHKWWDEDCYTGSAIAQRTELQQTEFTEAVQASGASHLAAKKTIKVIGVRRDCFGCGHTCIDCKELFIRQCRTCRNEYCIEDNDASSDTRCDWCNYTSRRTLEMY</sequence>
<evidence type="ECO:0000313" key="3">
    <source>
        <dbReference type="Proteomes" id="UP000800200"/>
    </source>
</evidence>
<keyword evidence="3" id="KW-1185">Reference proteome</keyword>
<name>A0A6A6EJW7_9PEZI</name>
<gene>
    <name evidence="2" type="ORF">K469DRAFT_622867</name>
</gene>
<proteinExistence type="predicted"/>
<protein>
    <submittedName>
        <fullName evidence="2">Uncharacterized protein</fullName>
    </submittedName>
</protein>